<name>A0AAP9NLD7_9GAMM</name>
<sequence>MTDEDKFPKVVSSPHYHIWTDALHARALAHQAQNKWDRGTYVRWTITTSWTVLEMACEEALQTNGIGRRFRENLDRAVAQLGLVRIDWGSGTWQKIAELLRIRRELVHINPSQAALFMETNTAETAIMTIRDAIKDIYARAGKIGPPWVEDDYDRGWDKEQGSGAHLTAIHAGADPDSPDVIKIGYVYKDREFISSVCPPDTDPESKLTDLIQSVRVPISRVRAYRGQTLIVDRELPMRGT</sequence>
<dbReference type="Proteomes" id="UP000509761">
    <property type="component" value="Chromosome"/>
</dbReference>
<organism evidence="1 2">
    <name type="scientific">Vreelandella titanicae</name>
    <dbReference type="NCBI Taxonomy" id="664683"/>
    <lineage>
        <taxon>Bacteria</taxon>
        <taxon>Pseudomonadati</taxon>
        <taxon>Pseudomonadota</taxon>
        <taxon>Gammaproteobacteria</taxon>
        <taxon>Oceanospirillales</taxon>
        <taxon>Halomonadaceae</taxon>
        <taxon>Vreelandella</taxon>
    </lineage>
</organism>
<gene>
    <name evidence="1" type="ORF">FX987_02181</name>
</gene>
<protein>
    <submittedName>
        <fullName evidence="1">Uncharacterized protein</fullName>
    </submittedName>
</protein>
<accession>A0AAP9NLD7</accession>
<evidence type="ECO:0000313" key="1">
    <source>
        <dbReference type="EMBL" id="QKS24404.1"/>
    </source>
</evidence>
<proteinExistence type="predicted"/>
<dbReference type="RefSeq" id="WP_022522659.1">
    <property type="nucleotide sequence ID" value="NZ_CP054580.1"/>
</dbReference>
<dbReference type="AlphaFoldDB" id="A0AAP9NLD7"/>
<evidence type="ECO:0000313" key="2">
    <source>
        <dbReference type="Proteomes" id="UP000509761"/>
    </source>
</evidence>
<reference evidence="1 2" key="1">
    <citation type="submission" date="2019-12" db="EMBL/GenBank/DDBJ databases">
        <title>Genome sequencing and assembly of endphytes of Porphyra tenera.</title>
        <authorList>
            <person name="Park J.M."/>
            <person name="Shin R."/>
            <person name="Jo S.H."/>
        </authorList>
    </citation>
    <scope>NUCLEOTIDE SEQUENCE [LARGE SCALE GENOMIC DNA]</scope>
    <source>
        <strain evidence="1 2">GPM3</strain>
    </source>
</reference>
<keyword evidence="2" id="KW-1185">Reference proteome</keyword>
<dbReference type="EMBL" id="CP054580">
    <property type="protein sequence ID" value="QKS24404.1"/>
    <property type="molecule type" value="Genomic_DNA"/>
</dbReference>